<feature type="active site" evidence="16">
    <location>
        <position position="357"/>
    </location>
</feature>
<dbReference type="SUPFAM" id="SSF69989">
    <property type="entry name" value="C-terminal domain of PLC-beta"/>
    <property type="match status" value="1"/>
</dbReference>
<dbReference type="PRINTS" id="PR00390">
    <property type="entry name" value="PHPHLIPASEC"/>
</dbReference>
<keyword evidence="5" id="KW-0963">Cytoplasm</keyword>
<feature type="domain" description="C2" evidence="20">
    <location>
        <begin position="650"/>
        <end position="774"/>
    </location>
</feature>
<dbReference type="SUPFAM" id="SSF51695">
    <property type="entry name" value="PLC-like phosphodiesterases"/>
    <property type="match status" value="1"/>
</dbReference>
<evidence type="ECO:0000256" key="15">
    <source>
        <dbReference type="ARBA" id="ARBA00023726"/>
    </source>
</evidence>
<dbReference type="InterPro" id="IPR037862">
    <property type="entry name" value="PLC-beta_PH"/>
</dbReference>
<keyword evidence="10 18" id="KW-0443">Lipid metabolism</keyword>
<dbReference type="GO" id="GO:0005737">
    <property type="term" value="C:cytoplasm"/>
    <property type="evidence" value="ECO:0007669"/>
    <property type="project" value="UniProtKB-SubCell"/>
</dbReference>
<dbReference type="SUPFAM" id="SSF50729">
    <property type="entry name" value="PH domain-like"/>
    <property type="match status" value="1"/>
</dbReference>
<keyword evidence="9 18" id="KW-0442">Lipid degradation</keyword>
<dbReference type="SMART" id="SM00148">
    <property type="entry name" value="PLCXc"/>
    <property type="match status" value="1"/>
</dbReference>
<dbReference type="SUPFAM" id="SSF49562">
    <property type="entry name" value="C2 domain (Calcium/lipid-binding domain, CaLB)"/>
    <property type="match status" value="1"/>
</dbReference>
<protein>
    <recommendedName>
        <fullName evidence="4 18">Phosphoinositide phospholipase C</fullName>
        <ecNumber evidence="4 18">3.1.4.11</ecNumber>
    </recommendedName>
</protein>
<evidence type="ECO:0000256" key="18">
    <source>
        <dbReference type="RuleBase" id="RU361133"/>
    </source>
</evidence>
<dbReference type="InterPro" id="IPR017946">
    <property type="entry name" value="PLC-like_Pdiesterase_TIM-brl"/>
</dbReference>
<reference evidence="22" key="1">
    <citation type="submission" date="2025-08" db="UniProtKB">
        <authorList>
            <consortium name="Ensembl"/>
        </authorList>
    </citation>
    <scope>IDENTIFICATION</scope>
</reference>
<keyword evidence="7 18" id="KW-0378">Hydrolase</keyword>
<dbReference type="GO" id="GO:0005516">
    <property type="term" value="F:calmodulin binding"/>
    <property type="evidence" value="ECO:0007669"/>
    <property type="project" value="TreeGrafter"/>
</dbReference>
<keyword evidence="13" id="KW-0539">Nucleus</keyword>
<evidence type="ECO:0000313" key="22">
    <source>
        <dbReference type="Ensembl" id="ENSCCRP00000011992.2"/>
    </source>
</evidence>
<feature type="compositionally biased region" description="Polar residues" evidence="19">
    <location>
        <begin position="467"/>
        <end position="492"/>
    </location>
</feature>
<evidence type="ECO:0000256" key="9">
    <source>
        <dbReference type="ARBA" id="ARBA00022963"/>
    </source>
</evidence>
<comment type="catalytic activity">
    <reaction evidence="14">
        <text>a 1,2-diacyl-sn-glycero-3-phospho-(1D-myo-inositol-4,5-bisphosphate) + H2O = 1D-myo-inositol 1,4,5-trisphosphate + a 1,2-diacyl-sn-glycerol + H(+)</text>
        <dbReference type="Rhea" id="RHEA:33179"/>
        <dbReference type="ChEBI" id="CHEBI:15377"/>
        <dbReference type="ChEBI" id="CHEBI:15378"/>
        <dbReference type="ChEBI" id="CHEBI:17815"/>
        <dbReference type="ChEBI" id="CHEBI:58456"/>
        <dbReference type="ChEBI" id="CHEBI:203600"/>
        <dbReference type="EC" id="3.1.4.11"/>
    </reaction>
    <physiologicalReaction direction="left-to-right" evidence="14">
        <dbReference type="Rhea" id="RHEA:33180"/>
    </physiologicalReaction>
</comment>
<dbReference type="Pfam" id="PF00388">
    <property type="entry name" value="PI-PLC-X"/>
    <property type="match status" value="1"/>
</dbReference>
<dbReference type="PANTHER" id="PTHR10336">
    <property type="entry name" value="PHOSPHOINOSITIDE-SPECIFIC PHOSPHOLIPASE C FAMILY PROTEIN"/>
    <property type="match status" value="1"/>
</dbReference>
<organism evidence="22 23">
    <name type="scientific">Cyprinus carpio carpio</name>
    <dbReference type="NCBI Taxonomy" id="630221"/>
    <lineage>
        <taxon>Eukaryota</taxon>
        <taxon>Metazoa</taxon>
        <taxon>Chordata</taxon>
        <taxon>Craniata</taxon>
        <taxon>Vertebrata</taxon>
        <taxon>Euteleostomi</taxon>
        <taxon>Actinopterygii</taxon>
        <taxon>Neopterygii</taxon>
        <taxon>Teleostei</taxon>
        <taxon>Ostariophysi</taxon>
        <taxon>Cypriniformes</taxon>
        <taxon>Cyprinidae</taxon>
        <taxon>Cyprininae</taxon>
        <taxon>Cyprinus</taxon>
    </lineage>
</organism>
<dbReference type="GeneTree" id="ENSGT00940000160539"/>
<dbReference type="PROSITE" id="PS50008">
    <property type="entry name" value="PIPLC_Y_DOMAIN"/>
    <property type="match status" value="1"/>
</dbReference>
<evidence type="ECO:0000256" key="16">
    <source>
        <dbReference type="PIRSR" id="PIRSR000956-1"/>
    </source>
</evidence>
<evidence type="ECO:0000256" key="5">
    <source>
        <dbReference type="ARBA" id="ARBA00022490"/>
    </source>
</evidence>
<dbReference type="FunFam" id="1.10.238.10:FF:000048">
    <property type="entry name" value="1-phosphatidylinositol 4,5-bisphosphate phosphodiesterase"/>
    <property type="match status" value="1"/>
</dbReference>
<evidence type="ECO:0000256" key="12">
    <source>
        <dbReference type="ARBA" id="ARBA00023224"/>
    </source>
</evidence>
<name>A0A8C0YLS3_CYPCA</name>
<accession>A0A8C0YLS3</accession>
<dbReference type="GO" id="GO:0016020">
    <property type="term" value="C:membrane"/>
    <property type="evidence" value="ECO:0007669"/>
    <property type="project" value="UniProtKB-SubCell"/>
</dbReference>
<feature type="binding site" evidence="17">
    <location>
        <position position="342"/>
    </location>
    <ligand>
        <name>Ca(2+)</name>
        <dbReference type="ChEBI" id="CHEBI:29108"/>
    </ligand>
</feature>
<keyword evidence="6" id="KW-0597">Phosphoprotein</keyword>
<dbReference type="SUPFAM" id="SSF47473">
    <property type="entry name" value="EF-hand"/>
    <property type="match status" value="1"/>
</dbReference>
<dbReference type="Ensembl" id="ENSCCRT00000013125.2">
    <property type="protein sequence ID" value="ENSCCRP00000011992.2"/>
    <property type="gene ID" value="ENSCCRG00000005079.2"/>
</dbReference>
<reference evidence="22" key="2">
    <citation type="submission" date="2025-09" db="UniProtKB">
        <authorList>
            <consortium name="Ensembl"/>
        </authorList>
    </citation>
    <scope>IDENTIFICATION</scope>
</reference>
<keyword evidence="12" id="KW-0807">Transducer</keyword>
<feature type="binding site" evidence="17">
    <location>
        <position position="311"/>
    </location>
    <ligand>
        <name>Ca(2+)</name>
        <dbReference type="ChEBI" id="CHEBI:29108"/>
    </ligand>
</feature>
<dbReference type="PROSITE" id="PS50004">
    <property type="entry name" value="C2"/>
    <property type="match status" value="1"/>
</dbReference>
<comment type="subcellular location">
    <subcellularLocation>
        <location evidence="3">Cytoplasm</location>
    </subcellularLocation>
    <subcellularLocation>
        <location evidence="2">Membrane</location>
    </subcellularLocation>
    <subcellularLocation>
        <location evidence="1">Nucleus</location>
    </subcellularLocation>
</comment>
<evidence type="ECO:0000313" key="23">
    <source>
        <dbReference type="Proteomes" id="UP001108240"/>
    </source>
</evidence>
<dbReference type="PROSITE" id="PS50007">
    <property type="entry name" value="PIPLC_X_DOMAIN"/>
    <property type="match status" value="1"/>
</dbReference>
<evidence type="ECO:0000256" key="7">
    <source>
        <dbReference type="ARBA" id="ARBA00022801"/>
    </source>
</evidence>
<dbReference type="PANTHER" id="PTHR10336:SF11">
    <property type="entry name" value="1-PHOSPHATIDYLINOSITOL 4,5-BISPHOSPHATE PHOSPHODIESTERASE BETA-3"/>
    <property type="match status" value="1"/>
</dbReference>
<dbReference type="Gene3D" id="2.30.29.240">
    <property type="match status" value="1"/>
</dbReference>
<evidence type="ECO:0000256" key="3">
    <source>
        <dbReference type="ARBA" id="ARBA00004496"/>
    </source>
</evidence>
<dbReference type="CDD" id="cd13361">
    <property type="entry name" value="PH_PLC_beta"/>
    <property type="match status" value="1"/>
</dbReference>
<evidence type="ECO:0000256" key="14">
    <source>
        <dbReference type="ARBA" id="ARBA00023674"/>
    </source>
</evidence>
<dbReference type="GO" id="GO:0005509">
    <property type="term" value="F:calcium ion binding"/>
    <property type="evidence" value="ECO:0007669"/>
    <property type="project" value="InterPro"/>
</dbReference>
<evidence type="ECO:0000259" key="20">
    <source>
        <dbReference type="PROSITE" id="PS50004"/>
    </source>
</evidence>
<dbReference type="AlphaFoldDB" id="A0A8C0YLS3"/>
<keyword evidence="8 17" id="KW-0106">Calcium</keyword>
<feature type="binding site" evidence="17">
    <location>
        <position position="391"/>
    </location>
    <ligand>
        <name>Ca(2+)</name>
        <dbReference type="ChEBI" id="CHEBI:29108"/>
    </ligand>
</feature>
<dbReference type="Pfam" id="PF00387">
    <property type="entry name" value="PI-PLC-Y"/>
    <property type="match status" value="1"/>
</dbReference>
<dbReference type="FunFam" id="2.60.40.150:FF:000008">
    <property type="entry name" value="1-phosphatidylinositol 4,5-bisphosphate phosphodiesterase"/>
    <property type="match status" value="1"/>
</dbReference>
<comment type="catalytic activity">
    <reaction evidence="15">
        <text>a 1,2-diacyl-sn-glycero-3-phospho-(1D-myo-inositol) + H2O = 1D-myo-inositol 1-phosphate + a 1,2-diacyl-sn-glycerol + H(+)</text>
        <dbReference type="Rhea" id="RHEA:43484"/>
        <dbReference type="ChEBI" id="CHEBI:15377"/>
        <dbReference type="ChEBI" id="CHEBI:15378"/>
        <dbReference type="ChEBI" id="CHEBI:17815"/>
        <dbReference type="ChEBI" id="CHEBI:57880"/>
        <dbReference type="ChEBI" id="CHEBI:58433"/>
    </reaction>
    <physiologicalReaction direction="left-to-right" evidence="15">
        <dbReference type="Rhea" id="RHEA:43485"/>
    </physiologicalReaction>
</comment>
<dbReference type="InterPro" id="IPR016280">
    <property type="entry name" value="PLC-beta"/>
</dbReference>
<dbReference type="InterPro" id="IPR035892">
    <property type="entry name" value="C2_domain_sf"/>
</dbReference>
<dbReference type="InterPro" id="IPR001711">
    <property type="entry name" value="PLipase_C_Pinositol-sp_Y"/>
</dbReference>
<feature type="region of interest" description="Disordered" evidence="19">
    <location>
        <begin position="444"/>
        <end position="519"/>
    </location>
</feature>
<feature type="compositionally biased region" description="Acidic residues" evidence="19">
    <location>
        <begin position="497"/>
        <end position="507"/>
    </location>
</feature>
<dbReference type="SMART" id="SM00149">
    <property type="entry name" value="PLCYc"/>
    <property type="match status" value="1"/>
</dbReference>
<comment type="cofactor">
    <cofactor evidence="17">
        <name>Ca(2+)</name>
        <dbReference type="ChEBI" id="CHEBI:29108"/>
    </cofactor>
    <text evidence="17">Binds 1 Ca(2+) ion per subunit.</text>
</comment>
<keyword evidence="23" id="KW-1185">Reference proteome</keyword>
<evidence type="ECO:0000256" key="1">
    <source>
        <dbReference type="ARBA" id="ARBA00004123"/>
    </source>
</evidence>
<evidence type="ECO:0000256" key="11">
    <source>
        <dbReference type="ARBA" id="ARBA00023136"/>
    </source>
</evidence>
<feature type="domain" description="PI-PLC Y-box" evidence="21">
    <location>
        <begin position="531"/>
        <end position="647"/>
    </location>
</feature>
<dbReference type="GO" id="GO:0016042">
    <property type="term" value="P:lipid catabolic process"/>
    <property type="evidence" value="ECO:0007669"/>
    <property type="project" value="UniProtKB-KW"/>
</dbReference>
<evidence type="ECO:0000256" key="4">
    <source>
        <dbReference type="ARBA" id="ARBA00012368"/>
    </source>
</evidence>
<evidence type="ECO:0000256" key="19">
    <source>
        <dbReference type="SAM" id="MobiDB-lite"/>
    </source>
</evidence>
<dbReference type="GO" id="GO:0005634">
    <property type="term" value="C:nucleus"/>
    <property type="evidence" value="ECO:0007669"/>
    <property type="project" value="UniProtKB-SubCell"/>
</dbReference>
<dbReference type="InterPro" id="IPR042531">
    <property type="entry name" value="PLC-beta_C_sf"/>
</dbReference>
<evidence type="ECO:0000256" key="2">
    <source>
        <dbReference type="ARBA" id="ARBA00004370"/>
    </source>
</evidence>
<dbReference type="Pfam" id="PF09279">
    <property type="entry name" value="EF-hand_like"/>
    <property type="match status" value="1"/>
</dbReference>
<dbReference type="Proteomes" id="UP001108240">
    <property type="component" value="Unplaced"/>
</dbReference>
<dbReference type="GO" id="GO:0004435">
    <property type="term" value="F:phosphatidylinositol-4,5-bisphosphate phospholipase C activity"/>
    <property type="evidence" value="ECO:0007669"/>
    <property type="project" value="UniProtKB-EC"/>
</dbReference>
<dbReference type="InterPro" id="IPR015359">
    <property type="entry name" value="PLC_EF-hand-like"/>
</dbReference>
<dbReference type="CDD" id="cd08591">
    <property type="entry name" value="PI-PLCc_beta"/>
    <property type="match status" value="1"/>
</dbReference>
<evidence type="ECO:0000256" key="6">
    <source>
        <dbReference type="ARBA" id="ARBA00022553"/>
    </source>
</evidence>
<dbReference type="GO" id="GO:0007186">
    <property type="term" value="P:G protein-coupled receptor signaling pathway"/>
    <property type="evidence" value="ECO:0007669"/>
    <property type="project" value="TreeGrafter"/>
</dbReference>
<evidence type="ECO:0000256" key="13">
    <source>
        <dbReference type="ARBA" id="ARBA00023242"/>
    </source>
</evidence>
<dbReference type="InterPro" id="IPR000008">
    <property type="entry name" value="C2_dom"/>
</dbReference>
<feature type="binding site" evidence="17">
    <location>
        <position position="340"/>
    </location>
    <ligand>
        <name>Ca(2+)</name>
        <dbReference type="ChEBI" id="CHEBI:29108"/>
    </ligand>
</feature>
<evidence type="ECO:0000259" key="21">
    <source>
        <dbReference type="PROSITE" id="PS50008"/>
    </source>
</evidence>
<evidence type="ECO:0000256" key="8">
    <source>
        <dbReference type="ARBA" id="ARBA00022837"/>
    </source>
</evidence>
<dbReference type="GO" id="GO:0046488">
    <property type="term" value="P:phosphatidylinositol metabolic process"/>
    <property type="evidence" value="ECO:0007669"/>
    <property type="project" value="TreeGrafter"/>
</dbReference>
<keyword evidence="11" id="KW-0472">Membrane</keyword>
<evidence type="ECO:0000256" key="10">
    <source>
        <dbReference type="ARBA" id="ARBA00023098"/>
    </source>
</evidence>
<dbReference type="Gene3D" id="1.20.1230.10">
    <property type="entry name" value="Phospholipase C beta, distal C-terminal domain"/>
    <property type="match status" value="1"/>
</dbReference>
<proteinExistence type="predicted"/>
<evidence type="ECO:0000256" key="17">
    <source>
        <dbReference type="PIRSR" id="PIRSR000956-2"/>
    </source>
</evidence>
<dbReference type="EC" id="3.1.4.11" evidence="4 18"/>
<dbReference type="InterPro" id="IPR001192">
    <property type="entry name" value="PI-PLC_fam"/>
</dbReference>
<dbReference type="Gene3D" id="3.20.20.190">
    <property type="entry name" value="Phosphatidylinositol (PI) phosphodiesterase"/>
    <property type="match status" value="1"/>
</dbReference>
<dbReference type="GO" id="GO:0051209">
    <property type="term" value="P:release of sequestered calcium ion into cytosol"/>
    <property type="evidence" value="ECO:0007669"/>
    <property type="project" value="TreeGrafter"/>
</dbReference>
<dbReference type="Pfam" id="PF17787">
    <property type="entry name" value="PH_14"/>
    <property type="match status" value="1"/>
</dbReference>
<dbReference type="PIRSF" id="PIRSF000956">
    <property type="entry name" value="PLC-beta"/>
    <property type="match status" value="1"/>
</dbReference>
<dbReference type="InterPro" id="IPR011992">
    <property type="entry name" value="EF-hand-dom_pair"/>
</dbReference>
<dbReference type="InterPro" id="IPR000909">
    <property type="entry name" value="PLipase_C_PInositol-sp_X_dom"/>
</dbReference>
<dbReference type="SMART" id="SM00239">
    <property type="entry name" value="C2"/>
    <property type="match status" value="1"/>
</dbReference>
<dbReference type="CDD" id="cd00275">
    <property type="entry name" value="C2_PLC_like"/>
    <property type="match status" value="1"/>
</dbReference>
<dbReference type="Gene3D" id="1.10.238.10">
    <property type="entry name" value="EF-hand"/>
    <property type="match status" value="1"/>
</dbReference>
<dbReference type="GO" id="GO:0048015">
    <property type="term" value="P:phosphatidylinositol-mediated signaling"/>
    <property type="evidence" value="ECO:0007669"/>
    <property type="project" value="TreeGrafter"/>
</dbReference>
<keyword evidence="17" id="KW-0479">Metal-binding</keyword>
<feature type="active site" evidence="16">
    <location>
        <position position="310"/>
    </location>
</feature>
<sequence length="924" mass="106327">MAGAKPGVHALQLKPVSVHEVLKRGSKFIKWDEVRRYRSLVTLKVDPDGFFLYWSGGNNMEVEILDISQIRDTRTGRFAKMPKDQRIRDMLDLGKGESNSDTKLLTIVYGNDLVNISFLNFQAVQDGYCKVWTDELFKLATNILSQNASRNTFFFKAYTKLKLQVNQDGKILVKNSSGLSIKPDDFTWEMFQNFLNKLSPRPEVERIFVELGSKGKPFLSLDQLMDFINRKQRDSRLNEVLYPPLKREQVRQLMERYETNTSQLERDQISLMGFTKYLGGDENSVVPPERLDIIDDMNQPLSHYFINSSHNTYLTVGQLTGLSSVEMYRQVLLTGCRCIELDCWKGRPPEEEPIITHGFTMTTEISFKEVIEAIAESAFKTSPYPLILSFENHVDSAKQQAKMAEYCRSMFGDALLIEPLEKYPLVPGQQLPSPQELMGKILIKNKKKHPHRASNGGSIRRKDGTDEQSSPLNGVYTRNTPKPSLIHSNTKVTVIEMSEEEEEEEPIPDPKKHNNTDEGTAYSEVNATEEMSTLVNYIEPVKFKSFEVAAKRNKYFEMSSFVETKGMDTLKNSPSEFVEYNKKQLSRIYPKGTRVDSSNYMPQLFWNVGCQMVALNFQTLDLPMQLNMGVFEYNGHCGYLLKPEFMRRTDKHFDPFTMDIVDGIVANTVKIKIISGQFLNDKKVGVYVEVDMFGLPADTKRKYRTKTSNNNSLDPIWDDETFVFNKVVLPTLASLRVAVYEENGKFIGHRILPVSALRPGYHYICLKNELNQPLMLSSLLVYTEAQDYIPNEHQEYAEALTNPIKHLSLLAQRERQLLALMEDPTEVSHNAKQPRSRSSRMCVTSEKLFSCVFVFEAHLWVCGQMQKCHITTRREKKELQKILDRKRLNSIIEAKKAEKDKAEREMRPFVMCLHWSQHLDDSVQ</sequence>
<dbReference type="Gene3D" id="2.60.40.150">
    <property type="entry name" value="C2 domain"/>
    <property type="match status" value="1"/>
</dbReference>